<evidence type="ECO:0000313" key="2">
    <source>
        <dbReference type="Proteomes" id="UP001055940"/>
    </source>
</evidence>
<accession>A0ABY5D8A4</accession>
<reference evidence="1" key="1">
    <citation type="submission" date="2022-06" db="EMBL/GenBank/DDBJ databases">
        <authorList>
            <person name="Ping M."/>
        </authorList>
    </citation>
    <scope>NUCLEOTIDE SEQUENCE</scope>
    <source>
        <strain evidence="1">JCM11759T</strain>
    </source>
</reference>
<dbReference type="SUPFAM" id="SSF160424">
    <property type="entry name" value="BH3703-like"/>
    <property type="match status" value="1"/>
</dbReference>
<organism evidence="1 2">
    <name type="scientific">Nocardiopsis exhalans</name>
    <dbReference type="NCBI Taxonomy" id="163604"/>
    <lineage>
        <taxon>Bacteria</taxon>
        <taxon>Bacillati</taxon>
        <taxon>Actinomycetota</taxon>
        <taxon>Actinomycetes</taxon>
        <taxon>Streptosporangiales</taxon>
        <taxon>Nocardiopsidaceae</taxon>
        <taxon>Nocardiopsis</taxon>
    </lineage>
</organism>
<name>A0ABY5D8A4_9ACTN</name>
<evidence type="ECO:0000313" key="1">
    <source>
        <dbReference type="EMBL" id="USY19392.1"/>
    </source>
</evidence>
<sequence length="146" mass="16820">MIMEPEERNRLLQKVGSLILDSTENGWQEIVMDFAACHRLSTYSVAADYPDGSVTDPDLPDELIDSLRGLREGMHRSPAGTWFSLRYAITSENQFHVDYEYDDKPDFGFEIAFSNFLRDLEKFPRDEENIPGWLREKLLRAAAGEN</sequence>
<dbReference type="InterPro" id="IPR036170">
    <property type="entry name" value="YezG-like_sf"/>
</dbReference>
<dbReference type="Proteomes" id="UP001055940">
    <property type="component" value="Chromosome"/>
</dbReference>
<dbReference type="EMBL" id="CP099837">
    <property type="protein sequence ID" value="USY19392.1"/>
    <property type="molecule type" value="Genomic_DNA"/>
</dbReference>
<protein>
    <submittedName>
        <fullName evidence="1">Uncharacterized protein</fullName>
    </submittedName>
</protein>
<gene>
    <name evidence="1" type="ORF">NE857_29780</name>
</gene>
<dbReference type="RefSeq" id="WP_254418622.1">
    <property type="nucleotide sequence ID" value="NZ_BAAAJB010000091.1"/>
</dbReference>
<proteinExistence type="predicted"/>
<keyword evidence="2" id="KW-1185">Reference proteome</keyword>